<dbReference type="Proteomes" id="UP001217089">
    <property type="component" value="Unassembled WGS sequence"/>
</dbReference>
<protein>
    <submittedName>
        <fullName evidence="1">Uncharacterized protein</fullName>
    </submittedName>
</protein>
<evidence type="ECO:0000313" key="2">
    <source>
        <dbReference type="Proteomes" id="UP001217089"/>
    </source>
</evidence>
<dbReference type="EMBL" id="JARBDR010000813">
    <property type="protein sequence ID" value="KAJ8306568.1"/>
    <property type="molecule type" value="Genomic_DNA"/>
</dbReference>
<accession>A0ABQ9ETE1</accession>
<keyword evidence="2" id="KW-1185">Reference proteome</keyword>
<comment type="caution">
    <text evidence="1">The sequence shown here is derived from an EMBL/GenBank/DDBJ whole genome shotgun (WGS) entry which is preliminary data.</text>
</comment>
<sequence>MEYQASDQFSVGPFKMPLSKRKRKYIAHETHEVDNSGKCKQQKTLRKFVLAKLPGTPKALKWPVSIEDCSSDEIIVYCRCDDHK</sequence>
<gene>
    <name evidence="1" type="ORF">KUTeg_017113</name>
</gene>
<organism evidence="1 2">
    <name type="scientific">Tegillarca granosa</name>
    <name type="common">Malaysian cockle</name>
    <name type="synonym">Anadara granosa</name>
    <dbReference type="NCBI Taxonomy" id="220873"/>
    <lineage>
        <taxon>Eukaryota</taxon>
        <taxon>Metazoa</taxon>
        <taxon>Spiralia</taxon>
        <taxon>Lophotrochozoa</taxon>
        <taxon>Mollusca</taxon>
        <taxon>Bivalvia</taxon>
        <taxon>Autobranchia</taxon>
        <taxon>Pteriomorphia</taxon>
        <taxon>Arcoida</taxon>
        <taxon>Arcoidea</taxon>
        <taxon>Arcidae</taxon>
        <taxon>Tegillarca</taxon>
    </lineage>
</organism>
<evidence type="ECO:0000313" key="1">
    <source>
        <dbReference type="EMBL" id="KAJ8306568.1"/>
    </source>
</evidence>
<proteinExistence type="predicted"/>
<reference evidence="1 2" key="1">
    <citation type="submission" date="2022-12" db="EMBL/GenBank/DDBJ databases">
        <title>Chromosome-level genome of Tegillarca granosa.</title>
        <authorList>
            <person name="Kim J."/>
        </authorList>
    </citation>
    <scope>NUCLEOTIDE SEQUENCE [LARGE SCALE GENOMIC DNA]</scope>
    <source>
        <strain evidence="1">Teg-2019</strain>
        <tissue evidence="1">Adductor muscle</tissue>
    </source>
</reference>
<name>A0ABQ9ETE1_TEGGR</name>